<keyword evidence="3" id="KW-1185">Reference proteome</keyword>
<dbReference type="SUPFAM" id="SSF51338">
    <property type="entry name" value="Composite domain of metallo-dependent hydrolases"/>
    <property type="match status" value="1"/>
</dbReference>
<dbReference type="GO" id="GO:0016810">
    <property type="term" value="F:hydrolase activity, acting on carbon-nitrogen (but not peptide) bonds"/>
    <property type="evidence" value="ECO:0007669"/>
    <property type="project" value="InterPro"/>
</dbReference>
<dbReference type="InterPro" id="IPR033932">
    <property type="entry name" value="YtcJ-like"/>
</dbReference>
<organism evidence="2 3">
    <name type="scientific">Mycolicibacterium helvum</name>
    <dbReference type="NCBI Taxonomy" id="1534349"/>
    <lineage>
        <taxon>Bacteria</taxon>
        <taxon>Bacillati</taxon>
        <taxon>Actinomycetota</taxon>
        <taxon>Actinomycetes</taxon>
        <taxon>Mycobacteriales</taxon>
        <taxon>Mycobacteriaceae</taxon>
        <taxon>Mycolicibacterium</taxon>
    </lineage>
</organism>
<protein>
    <recommendedName>
        <fullName evidence="1">Amidohydrolase 3 domain-containing protein</fullName>
    </recommendedName>
</protein>
<reference evidence="2 3" key="1">
    <citation type="journal article" date="2019" name="Emerg. Microbes Infect.">
        <title>Comprehensive subspecies identification of 175 nontuberculous mycobacteria species based on 7547 genomic profiles.</title>
        <authorList>
            <person name="Matsumoto Y."/>
            <person name="Kinjo T."/>
            <person name="Motooka D."/>
            <person name="Nabeya D."/>
            <person name="Jung N."/>
            <person name="Uechi K."/>
            <person name="Horii T."/>
            <person name="Iida T."/>
            <person name="Fujita J."/>
            <person name="Nakamura S."/>
        </authorList>
    </citation>
    <scope>NUCLEOTIDE SEQUENCE [LARGE SCALE GENOMIC DNA]</scope>
    <source>
        <strain evidence="2 3">JCM 30396</strain>
    </source>
</reference>
<dbReference type="InterPro" id="IPR011059">
    <property type="entry name" value="Metal-dep_hydrolase_composite"/>
</dbReference>
<name>A0A7I7T6C4_9MYCO</name>
<dbReference type="KEGG" id="mhev:MHEL_27930"/>
<dbReference type="Gene3D" id="2.30.40.10">
    <property type="entry name" value="Urease, subunit C, domain 1"/>
    <property type="match status" value="1"/>
</dbReference>
<proteinExistence type="predicted"/>
<evidence type="ECO:0000259" key="1">
    <source>
        <dbReference type="Pfam" id="PF07969"/>
    </source>
</evidence>
<dbReference type="CDD" id="cd01300">
    <property type="entry name" value="YtcJ_like"/>
    <property type="match status" value="1"/>
</dbReference>
<dbReference type="Gene3D" id="3.20.20.140">
    <property type="entry name" value="Metal-dependent hydrolases"/>
    <property type="match status" value="1"/>
</dbReference>
<dbReference type="InterPro" id="IPR013108">
    <property type="entry name" value="Amidohydro_3"/>
</dbReference>
<dbReference type="EMBL" id="AP022596">
    <property type="protein sequence ID" value="BBY64550.1"/>
    <property type="molecule type" value="Genomic_DNA"/>
</dbReference>
<dbReference type="Pfam" id="PF07969">
    <property type="entry name" value="Amidohydro_3"/>
    <property type="match status" value="1"/>
</dbReference>
<feature type="domain" description="Amidohydrolase 3" evidence="1">
    <location>
        <begin position="48"/>
        <end position="546"/>
    </location>
</feature>
<dbReference type="Gene3D" id="3.10.310.70">
    <property type="match status" value="1"/>
</dbReference>
<dbReference type="RefSeq" id="WP_163748332.1">
    <property type="nucleotide sequence ID" value="NZ_AP022596.1"/>
</dbReference>
<evidence type="ECO:0000313" key="3">
    <source>
        <dbReference type="Proteomes" id="UP000467148"/>
    </source>
</evidence>
<dbReference type="PANTHER" id="PTHR22642:SF2">
    <property type="entry name" value="PROTEIN LONG AFTER FAR-RED 3"/>
    <property type="match status" value="1"/>
</dbReference>
<dbReference type="InterPro" id="IPR032466">
    <property type="entry name" value="Metal_Hydrolase"/>
</dbReference>
<dbReference type="PANTHER" id="PTHR22642">
    <property type="entry name" value="IMIDAZOLONEPROPIONASE"/>
    <property type="match status" value="1"/>
</dbReference>
<dbReference type="Proteomes" id="UP000467148">
    <property type="component" value="Chromosome"/>
</dbReference>
<dbReference type="SUPFAM" id="SSF51556">
    <property type="entry name" value="Metallo-dependent hydrolases"/>
    <property type="match status" value="1"/>
</dbReference>
<dbReference type="AlphaFoldDB" id="A0A7I7T6C4"/>
<sequence length="549" mass="58303">MHVDYVFANASVFRPDGSRPADSVAVLDGRIVAVGHGVDRDLIGAGTEVVDLGGATLLPGFIDAHVHPVAAGMQALRCDLSILPHDRAGYRTAIAGYAAAHPEDDVVAGSGWYGDAFDGGFPTAADIDDVIADRPVVLSSHDGHGVWVNSRALTLAGVDATTPDPPGGCIVRDPDGKPTGMIFESAAEPLNRLIPEVTPKFLRRALLEAQRRLHSVGVTSWQDAGVGIPAFGLTDILSTYLDADAAGELTARVVGALWWTADAGLPQLDELLARRAAAGQGRFSASTVKIMQDGICENCTAAMLAPYQGTSGDALTGMSFIDTSELTEIATRLAAERFQIHMHAVGDRAVRECLDALEVAIRSTPQFDGRHHIAHLDVVDPSDIPRFGALGVIANIQALWARRDTEIVERKLPLLGPDRELWHFPFGSLQRHGARLAMGSDWPVTDPNPMWAIHTAVHRTGTRADPHAVGANVFDTPLQAQETLDLRTALTAYTAGSAYANHDEDRGTIAVGKVADLVALDCDVFRAEDIGTVQAALTMVGGEVVHRTG</sequence>
<evidence type="ECO:0000313" key="2">
    <source>
        <dbReference type="EMBL" id="BBY64550.1"/>
    </source>
</evidence>
<accession>A0A7I7T6C4</accession>
<gene>
    <name evidence="2" type="ORF">MHEL_27930</name>
</gene>